<dbReference type="EMBL" id="CP034210">
    <property type="protein sequence ID" value="QBZ66011.1"/>
    <property type="molecule type" value="Genomic_DNA"/>
</dbReference>
<dbReference type="PANTHER" id="PTHR10869:SF236">
    <property type="entry name" value="PROLYL 4-HYDROXYLASE ALPHA SUBUNIT DOMAIN-CONTAINING PROTEIN"/>
    <property type="match status" value="1"/>
</dbReference>
<dbReference type="GO" id="GO:0031418">
    <property type="term" value="F:L-ascorbic acid binding"/>
    <property type="evidence" value="ECO:0007669"/>
    <property type="project" value="InterPro"/>
</dbReference>
<gene>
    <name evidence="8" type="ORF">PoMZ_12978</name>
</gene>
<dbReference type="GO" id="GO:0005506">
    <property type="term" value="F:iron ion binding"/>
    <property type="evidence" value="ECO:0007669"/>
    <property type="project" value="InterPro"/>
</dbReference>
<evidence type="ECO:0000256" key="1">
    <source>
        <dbReference type="ARBA" id="ARBA00001961"/>
    </source>
</evidence>
<evidence type="ECO:0000256" key="4">
    <source>
        <dbReference type="ARBA" id="ARBA00023002"/>
    </source>
</evidence>
<keyword evidence="4" id="KW-0560">Oxidoreductase</keyword>
<evidence type="ECO:0000256" key="3">
    <source>
        <dbReference type="ARBA" id="ARBA00022964"/>
    </source>
</evidence>
<evidence type="ECO:0000259" key="7">
    <source>
        <dbReference type="SMART" id="SM00702"/>
    </source>
</evidence>
<dbReference type="PANTHER" id="PTHR10869">
    <property type="entry name" value="PROLYL 4-HYDROXYLASE ALPHA SUBUNIT"/>
    <property type="match status" value="1"/>
</dbReference>
<sequence length="309" mass="33842">MPKDRKQAGAKPAARGQSQAHAAAATSQSLSSQQRQQQEAQQPPAWPIFKPTLPVSDLSLDTIVPGKVVVLHNFFPRSLCRDYVAFLKTLPLVTTPARPKKGEAVRQNDRFQVNDPDFAARLWLQTGLKEALTGKPGDDYDDDDDDTADGRLGLWGGDVVGLSPNIRVYRYTKGQHFAPHYDDSNTLTLDPPPTRPQDAGTNSNSSTISKPPSVAVRTTWTLLLYLTGTAGGDDQCSGGETVFYPNDRVSRKEEIAVAPQTGLLLLHKHGNDCMLVSFTPDDLGDATILFAYFSRLTRGWHTARGKRSD</sequence>
<feature type="domain" description="Prolyl 4-hydroxylase alpha subunit" evidence="7">
    <location>
        <begin position="66"/>
        <end position="294"/>
    </location>
</feature>
<evidence type="ECO:0000313" key="8">
    <source>
        <dbReference type="EMBL" id="QBZ66011.1"/>
    </source>
</evidence>
<dbReference type="InterPro" id="IPR006620">
    <property type="entry name" value="Pro_4_hyd_alph"/>
</dbReference>
<keyword evidence="5" id="KW-0408">Iron</keyword>
<evidence type="ECO:0000256" key="2">
    <source>
        <dbReference type="ARBA" id="ARBA00022723"/>
    </source>
</evidence>
<evidence type="ECO:0000256" key="6">
    <source>
        <dbReference type="SAM" id="MobiDB-lite"/>
    </source>
</evidence>
<reference evidence="8 9" key="1">
    <citation type="journal article" date="2019" name="Mol. Biol. Evol.">
        <title>Blast fungal genomes show frequent chromosomal changes, gene gains and losses, and effector gene turnover.</title>
        <authorList>
            <person name="Gomez Luciano L.B."/>
            <person name="Jason Tsai I."/>
            <person name="Chuma I."/>
            <person name="Tosa Y."/>
            <person name="Chen Y.H."/>
            <person name="Li J.Y."/>
            <person name="Li M.Y."/>
            <person name="Jade Lu M.Y."/>
            <person name="Nakayashiki H."/>
            <person name="Li W.H."/>
        </authorList>
    </citation>
    <scope>NUCLEOTIDE SEQUENCE [LARGE SCALE GENOMIC DNA]</scope>
    <source>
        <strain evidence="8">MZ5-1-6</strain>
    </source>
</reference>
<feature type="compositionally biased region" description="Polar residues" evidence="6">
    <location>
        <begin position="199"/>
        <end position="210"/>
    </location>
</feature>
<dbReference type="Proteomes" id="UP000294847">
    <property type="component" value="Chromosome 7"/>
</dbReference>
<dbReference type="GO" id="GO:0004656">
    <property type="term" value="F:procollagen-proline 4-dioxygenase activity"/>
    <property type="evidence" value="ECO:0007669"/>
    <property type="project" value="TreeGrafter"/>
</dbReference>
<dbReference type="InterPro" id="IPR045054">
    <property type="entry name" value="P4HA-like"/>
</dbReference>
<evidence type="ECO:0000313" key="9">
    <source>
        <dbReference type="Proteomes" id="UP000294847"/>
    </source>
</evidence>
<dbReference type="Gene3D" id="2.60.120.620">
    <property type="entry name" value="q2cbj1_9rhob like domain"/>
    <property type="match status" value="1"/>
</dbReference>
<accession>A0A4P7NU44</accession>
<feature type="region of interest" description="Disordered" evidence="6">
    <location>
        <begin position="180"/>
        <end position="212"/>
    </location>
</feature>
<feature type="region of interest" description="Disordered" evidence="6">
    <location>
        <begin position="1"/>
        <end position="48"/>
    </location>
</feature>
<keyword evidence="3" id="KW-0223">Dioxygenase</keyword>
<organism evidence="8 9">
    <name type="scientific">Pyricularia oryzae</name>
    <name type="common">Rice blast fungus</name>
    <name type="synonym">Magnaporthe oryzae</name>
    <dbReference type="NCBI Taxonomy" id="318829"/>
    <lineage>
        <taxon>Eukaryota</taxon>
        <taxon>Fungi</taxon>
        <taxon>Dikarya</taxon>
        <taxon>Ascomycota</taxon>
        <taxon>Pezizomycotina</taxon>
        <taxon>Sordariomycetes</taxon>
        <taxon>Sordariomycetidae</taxon>
        <taxon>Magnaporthales</taxon>
        <taxon>Pyriculariaceae</taxon>
        <taxon>Pyricularia</taxon>
    </lineage>
</organism>
<evidence type="ECO:0000256" key="5">
    <source>
        <dbReference type="ARBA" id="ARBA00023004"/>
    </source>
</evidence>
<keyword evidence="2" id="KW-0479">Metal-binding</keyword>
<feature type="compositionally biased region" description="Low complexity" evidence="6">
    <location>
        <begin position="13"/>
        <end position="42"/>
    </location>
</feature>
<name>A0A4P7NU44_PYROR</name>
<protein>
    <recommendedName>
        <fullName evidence="7">Prolyl 4-hydroxylase alpha subunit domain-containing protein</fullName>
    </recommendedName>
</protein>
<dbReference type="GO" id="GO:0005783">
    <property type="term" value="C:endoplasmic reticulum"/>
    <property type="evidence" value="ECO:0007669"/>
    <property type="project" value="TreeGrafter"/>
</dbReference>
<dbReference type="SMART" id="SM00702">
    <property type="entry name" value="P4Hc"/>
    <property type="match status" value="1"/>
</dbReference>
<proteinExistence type="predicted"/>
<dbReference type="AlphaFoldDB" id="A0A4P7NU44"/>
<comment type="cofactor">
    <cofactor evidence="1">
        <name>L-ascorbate</name>
        <dbReference type="ChEBI" id="CHEBI:38290"/>
    </cofactor>
</comment>